<sequence length="81" mass="8942">MTSTDAPQKKIDATGLACPLPLLKLKQALHGMAEGEAIHLIASDANSLTDIKRYCEIAGHDFKIIHQENQRLEFLISKKNS</sequence>
<organism evidence="3 4">
    <name type="scientific">Alkanindiges hydrocarboniclasticus</name>
    <dbReference type="NCBI Taxonomy" id="1907941"/>
    <lineage>
        <taxon>Bacteria</taxon>
        <taxon>Pseudomonadati</taxon>
        <taxon>Pseudomonadota</taxon>
        <taxon>Gammaproteobacteria</taxon>
        <taxon>Moraxellales</taxon>
        <taxon>Moraxellaceae</taxon>
        <taxon>Alkanindiges</taxon>
    </lineage>
</organism>
<accession>A0A1S8CX96</accession>
<dbReference type="RefSeq" id="WP_076877090.1">
    <property type="nucleotide sequence ID" value="NZ_MLCN01000006.1"/>
</dbReference>
<dbReference type="InterPro" id="IPR036868">
    <property type="entry name" value="TusA-like_sf"/>
</dbReference>
<dbReference type="PANTHER" id="PTHR33279:SF6">
    <property type="entry name" value="SULFUR CARRIER PROTEIN YEDF-RELATED"/>
    <property type="match status" value="1"/>
</dbReference>
<dbReference type="AlphaFoldDB" id="A0A1S8CX96"/>
<comment type="caution">
    <text evidence="3">The sequence shown here is derived from an EMBL/GenBank/DDBJ whole genome shotgun (WGS) entry which is preliminary data.</text>
</comment>
<dbReference type="PROSITE" id="PS01148">
    <property type="entry name" value="UPF0033"/>
    <property type="match status" value="1"/>
</dbReference>
<dbReference type="EMBL" id="MLCN01000006">
    <property type="protein sequence ID" value="ONG41969.1"/>
    <property type="molecule type" value="Genomic_DNA"/>
</dbReference>
<gene>
    <name evidence="3" type="ORF">BKE30_02175</name>
</gene>
<dbReference type="PANTHER" id="PTHR33279">
    <property type="entry name" value="SULFUR CARRIER PROTEIN YEDF-RELATED"/>
    <property type="match status" value="1"/>
</dbReference>
<dbReference type="Gene3D" id="3.30.110.40">
    <property type="entry name" value="TusA-like domain"/>
    <property type="match status" value="1"/>
</dbReference>
<evidence type="ECO:0000313" key="3">
    <source>
        <dbReference type="EMBL" id="ONG41969.1"/>
    </source>
</evidence>
<dbReference type="OrthoDB" id="9797551at2"/>
<dbReference type="Proteomes" id="UP000192132">
    <property type="component" value="Unassembled WGS sequence"/>
</dbReference>
<dbReference type="CDD" id="cd00291">
    <property type="entry name" value="SirA_YedF_YeeD"/>
    <property type="match status" value="1"/>
</dbReference>
<dbReference type="Pfam" id="PF01206">
    <property type="entry name" value="TusA"/>
    <property type="match status" value="1"/>
</dbReference>
<proteinExistence type="inferred from homology"/>
<evidence type="ECO:0000259" key="2">
    <source>
        <dbReference type="PROSITE" id="PS01148"/>
    </source>
</evidence>
<dbReference type="SUPFAM" id="SSF64307">
    <property type="entry name" value="SirA-like"/>
    <property type="match status" value="1"/>
</dbReference>
<name>A0A1S8CX96_9GAMM</name>
<evidence type="ECO:0000256" key="1">
    <source>
        <dbReference type="ARBA" id="ARBA00008984"/>
    </source>
</evidence>
<protein>
    <recommendedName>
        <fullName evidence="2">UPF0033 domain-containing protein</fullName>
    </recommendedName>
</protein>
<dbReference type="STRING" id="1907941.BKE30_02175"/>
<keyword evidence="4" id="KW-1185">Reference proteome</keyword>
<dbReference type="InterPro" id="IPR001455">
    <property type="entry name" value="TusA-like"/>
</dbReference>
<comment type="similarity">
    <text evidence="1">Belongs to the sulfur carrier protein TusA family.</text>
</comment>
<evidence type="ECO:0000313" key="4">
    <source>
        <dbReference type="Proteomes" id="UP000192132"/>
    </source>
</evidence>
<reference evidence="3 4" key="1">
    <citation type="submission" date="2016-10" db="EMBL/GenBank/DDBJ databases">
        <title>Draft Genome sequence of Alkanindiges sp. strain H1.</title>
        <authorList>
            <person name="Subhash Y."/>
            <person name="Lee S."/>
        </authorList>
    </citation>
    <scope>NUCLEOTIDE SEQUENCE [LARGE SCALE GENOMIC DNA]</scope>
    <source>
        <strain evidence="3 4">H1</strain>
    </source>
</reference>
<feature type="domain" description="UPF0033" evidence="2">
    <location>
        <begin position="11"/>
        <end position="35"/>
    </location>
</feature>